<dbReference type="AlphaFoldDB" id="A0AAE7D7X9"/>
<accession>A0AAE7D7X9</accession>
<keyword evidence="3" id="KW-0731">Sigma factor</keyword>
<reference evidence="8 11" key="2">
    <citation type="submission" date="2020-09" db="EMBL/GenBank/DDBJ databases">
        <authorList>
            <person name="Kittiwongwattana C."/>
        </authorList>
    </citation>
    <scope>NUCLEOTIDE SEQUENCE</scope>
    <source>
        <strain evidence="9 11">1303</strain>
        <strain evidence="8">1310</strain>
    </source>
</reference>
<keyword evidence="5" id="KW-1133">Transmembrane helix</keyword>
<dbReference type="GO" id="GO:0003677">
    <property type="term" value="F:DNA binding"/>
    <property type="evidence" value="ECO:0007669"/>
    <property type="project" value="InterPro"/>
</dbReference>
<reference evidence="10 11" key="1">
    <citation type="submission" date="2020-04" db="EMBL/GenBank/DDBJ databases">
        <authorList>
            <person name="Kittiwongwattana C."/>
        </authorList>
    </citation>
    <scope>NUCLEOTIDE SEQUENCE [LARGE SCALE GENOMIC DNA]</scope>
    <source>
        <strain evidence="11">1303</strain>
        <strain evidence="10">1310</strain>
    </source>
</reference>
<dbReference type="EMBL" id="CP051205">
    <property type="protein sequence ID" value="QJB32174.1"/>
    <property type="molecule type" value="Genomic_DNA"/>
</dbReference>
<dbReference type="InterPro" id="IPR039425">
    <property type="entry name" value="RNA_pol_sigma-70-like"/>
</dbReference>
<dbReference type="InterPro" id="IPR013325">
    <property type="entry name" value="RNA_pol_sigma_r2"/>
</dbReference>
<evidence type="ECO:0000259" key="7">
    <source>
        <dbReference type="Pfam" id="PF08281"/>
    </source>
</evidence>
<dbReference type="PANTHER" id="PTHR43133:SF46">
    <property type="entry name" value="RNA POLYMERASE SIGMA-70 FACTOR ECF SUBFAMILY"/>
    <property type="match status" value="1"/>
</dbReference>
<evidence type="ECO:0000256" key="4">
    <source>
        <dbReference type="ARBA" id="ARBA00023163"/>
    </source>
</evidence>
<evidence type="ECO:0000313" key="10">
    <source>
        <dbReference type="Proteomes" id="UP000502421"/>
    </source>
</evidence>
<dbReference type="GO" id="GO:0016987">
    <property type="term" value="F:sigma factor activity"/>
    <property type="evidence" value="ECO:0007669"/>
    <property type="project" value="UniProtKB-KW"/>
</dbReference>
<name>A0AAE7D7X9_9BACT</name>
<dbReference type="InterPro" id="IPR036388">
    <property type="entry name" value="WH-like_DNA-bd_sf"/>
</dbReference>
<keyword evidence="5" id="KW-0472">Membrane</keyword>
<keyword evidence="11" id="KW-1185">Reference proteome</keyword>
<evidence type="ECO:0000313" key="8">
    <source>
        <dbReference type="EMBL" id="QJB32174.1"/>
    </source>
</evidence>
<dbReference type="KEGG" id="coy:HF329_12890"/>
<dbReference type="NCBIfam" id="TIGR02985">
    <property type="entry name" value="Sig70_bacteroi1"/>
    <property type="match status" value="1"/>
</dbReference>
<keyword evidence="2" id="KW-0805">Transcription regulation</keyword>
<keyword evidence="5" id="KW-0812">Transmembrane</keyword>
<evidence type="ECO:0000256" key="1">
    <source>
        <dbReference type="ARBA" id="ARBA00010641"/>
    </source>
</evidence>
<dbReference type="InterPro" id="IPR013324">
    <property type="entry name" value="RNA_pol_sigma_r3/r4-like"/>
</dbReference>
<dbReference type="InterPro" id="IPR013249">
    <property type="entry name" value="RNA_pol_sigma70_r4_t2"/>
</dbReference>
<evidence type="ECO:0000313" key="9">
    <source>
        <dbReference type="EMBL" id="QJB38651.1"/>
    </source>
</evidence>
<evidence type="ECO:0000256" key="5">
    <source>
        <dbReference type="SAM" id="Phobius"/>
    </source>
</evidence>
<dbReference type="Gene3D" id="1.10.10.10">
    <property type="entry name" value="Winged helix-like DNA-binding domain superfamily/Winged helix DNA-binding domain"/>
    <property type="match status" value="1"/>
</dbReference>
<dbReference type="PANTHER" id="PTHR43133">
    <property type="entry name" value="RNA POLYMERASE ECF-TYPE SIGMA FACTO"/>
    <property type="match status" value="1"/>
</dbReference>
<dbReference type="Pfam" id="PF08281">
    <property type="entry name" value="Sigma70_r4_2"/>
    <property type="match status" value="1"/>
</dbReference>
<protein>
    <submittedName>
        <fullName evidence="8">RNA polymerase sigma-70 factor</fullName>
    </submittedName>
</protein>
<proteinExistence type="inferred from homology"/>
<dbReference type="Pfam" id="PF04542">
    <property type="entry name" value="Sigma70_r2"/>
    <property type="match status" value="1"/>
</dbReference>
<dbReference type="Proteomes" id="UP000502421">
    <property type="component" value="Chromosome"/>
</dbReference>
<evidence type="ECO:0000256" key="2">
    <source>
        <dbReference type="ARBA" id="ARBA00023015"/>
    </source>
</evidence>
<comment type="similarity">
    <text evidence="1">Belongs to the sigma-70 factor family. ECF subfamily.</text>
</comment>
<evidence type="ECO:0000259" key="6">
    <source>
        <dbReference type="Pfam" id="PF04542"/>
    </source>
</evidence>
<feature type="domain" description="RNA polymerase sigma factor 70 region 4 type 2" evidence="7">
    <location>
        <begin position="85"/>
        <end position="135"/>
    </location>
</feature>
<dbReference type="EMBL" id="CP051204">
    <property type="protein sequence ID" value="QJB38651.1"/>
    <property type="molecule type" value="Genomic_DNA"/>
</dbReference>
<evidence type="ECO:0000256" key="3">
    <source>
        <dbReference type="ARBA" id="ARBA00023082"/>
    </source>
</evidence>
<evidence type="ECO:0000313" key="11">
    <source>
        <dbReference type="Proteomes" id="UP000503144"/>
    </source>
</evidence>
<dbReference type="GO" id="GO:0006352">
    <property type="term" value="P:DNA-templated transcription initiation"/>
    <property type="evidence" value="ECO:0007669"/>
    <property type="project" value="InterPro"/>
</dbReference>
<dbReference type="Proteomes" id="UP000503144">
    <property type="component" value="Chromosome"/>
</dbReference>
<dbReference type="CDD" id="cd06171">
    <property type="entry name" value="Sigma70_r4"/>
    <property type="match status" value="1"/>
</dbReference>
<dbReference type="InterPro" id="IPR007627">
    <property type="entry name" value="RNA_pol_sigma70_r2"/>
</dbReference>
<gene>
    <name evidence="9" type="ORF">HF324_12555</name>
    <name evidence="8" type="ORF">HF329_12890</name>
</gene>
<sequence>MHRYAYTFLKSNEAAGDAVQSVFLKIWEKRALLVEEQGVRAYLYTAIQHHCLNIMRRQKIMEKYQSQLQHPSESGNKLISKENYDRILHAIDQLPEQCKIVFLKSRFEKKSYQEISRELNISVKTVEVHMGKALRILRGKLSGILFLYMLIINFTLNSN</sequence>
<dbReference type="SUPFAM" id="SSF88946">
    <property type="entry name" value="Sigma2 domain of RNA polymerase sigma factors"/>
    <property type="match status" value="1"/>
</dbReference>
<feature type="domain" description="RNA polymerase sigma-70 region 2" evidence="6">
    <location>
        <begin position="2"/>
        <end position="59"/>
    </location>
</feature>
<organism evidence="8 10">
    <name type="scientific">Chitinophaga oryzae</name>
    <dbReference type="NCBI Taxonomy" id="2725414"/>
    <lineage>
        <taxon>Bacteria</taxon>
        <taxon>Pseudomonadati</taxon>
        <taxon>Bacteroidota</taxon>
        <taxon>Chitinophagia</taxon>
        <taxon>Chitinophagales</taxon>
        <taxon>Chitinophagaceae</taxon>
        <taxon>Chitinophaga</taxon>
    </lineage>
</organism>
<dbReference type="Gene3D" id="1.10.1740.10">
    <property type="match status" value="1"/>
</dbReference>
<feature type="transmembrane region" description="Helical" evidence="5">
    <location>
        <begin position="139"/>
        <end position="156"/>
    </location>
</feature>
<keyword evidence="4" id="KW-0804">Transcription</keyword>
<dbReference type="NCBIfam" id="TIGR02937">
    <property type="entry name" value="sigma70-ECF"/>
    <property type="match status" value="1"/>
</dbReference>
<dbReference type="InterPro" id="IPR014284">
    <property type="entry name" value="RNA_pol_sigma-70_dom"/>
</dbReference>
<dbReference type="InterPro" id="IPR014327">
    <property type="entry name" value="RNA_pol_sigma70_bacteroid"/>
</dbReference>
<dbReference type="SUPFAM" id="SSF88659">
    <property type="entry name" value="Sigma3 and sigma4 domains of RNA polymerase sigma factors"/>
    <property type="match status" value="1"/>
</dbReference>
<dbReference type="RefSeq" id="WP_168804424.1">
    <property type="nucleotide sequence ID" value="NZ_CP051204.2"/>
</dbReference>